<dbReference type="VEuPathDB" id="ToxoDB:LOC34617848"/>
<gene>
    <name evidence="2" type="ORF">cyc_00726</name>
</gene>
<evidence type="ECO:0000313" key="2">
    <source>
        <dbReference type="EMBL" id="OEH74768.1"/>
    </source>
</evidence>
<accession>A0A1D3CUA9</accession>
<dbReference type="AlphaFoldDB" id="A0A1D3CUA9"/>
<name>A0A1D3CUA9_9EIME</name>
<reference evidence="2 3" key="1">
    <citation type="journal article" date="2016" name="BMC Genomics">
        <title>Comparative genomics reveals Cyclospora cayetanensis possesses coccidia-like metabolism and invasion components but unique surface antigens.</title>
        <authorList>
            <person name="Liu S."/>
            <person name="Wang L."/>
            <person name="Zheng H."/>
            <person name="Xu Z."/>
            <person name="Roellig D.M."/>
            <person name="Li N."/>
            <person name="Frace M.A."/>
            <person name="Tang K."/>
            <person name="Arrowood M.J."/>
            <person name="Moss D.M."/>
            <person name="Zhang L."/>
            <person name="Feng Y."/>
            <person name="Xiao L."/>
        </authorList>
    </citation>
    <scope>NUCLEOTIDE SEQUENCE [LARGE SCALE GENOMIC DNA]</scope>
    <source>
        <strain evidence="2 3">CHN_HEN01</strain>
    </source>
</reference>
<organism evidence="2 3">
    <name type="scientific">Cyclospora cayetanensis</name>
    <dbReference type="NCBI Taxonomy" id="88456"/>
    <lineage>
        <taxon>Eukaryota</taxon>
        <taxon>Sar</taxon>
        <taxon>Alveolata</taxon>
        <taxon>Apicomplexa</taxon>
        <taxon>Conoidasida</taxon>
        <taxon>Coccidia</taxon>
        <taxon>Eucoccidiorida</taxon>
        <taxon>Eimeriorina</taxon>
        <taxon>Eimeriidae</taxon>
        <taxon>Cyclospora</taxon>
    </lineage>
</organism>
<protein>
    <submittedName>
        <fullName evidence="2">Uncharacterized protein</fullName>
    </submittedName>
</protein>
<evidence type="ECO:0000313" key="3">
    <source>
        <dbReference type="Proteomes" id="UP000095192"/>
    </source>
</evidence>
<keyword evidence="3" id="KW-1185">Reference proteome</keyword>
<feature type="region of interest" description="Disordered" evidence="1">
    <location>
        <begin position="62"/>
        <end position="91"/>
    </location>
</feature>
<proteinExistence type="predicted"/>
<evidence type="ECO:0000256" key="1">
    <source>
        <dbReference type="SAM" id="MobiDB-lite"/>
    </source>
</evidence>
<sequence>MQFAAGRAAALAGAEAAGGAAFACDFALLLRRLTARLQQDGVLQPLHVGCSPSEAATVAAEGLSSAEGRESGSVEACVETDEHKKDGSSSLHGDALPSVCRVDAKALHAALKQQQLELERKFRRHYDERWRLRGSSAGGRAALEAALREKLVNGQSARVVGIEARAFPPIIAATSGRVGVCLSFDPCGIAATPPFLRVAKCAVSAVVVTAIGSAVRLCIQSGCVDAQADETL</sequence>
<comment type="caution">
    <text evidence="2">The sequence shown here is derived from an EMBL/GenBank/DDBJ whole genome shotgun (WGS) entry which is preliminary data.</text>
</comment>
<dbReference type="EMBL" id="JROU02001939">
    <property type="protein sequence ID" value="OEH74768.1"/>
    <property type="molecule type" value="Genomic_DNA"/>
</dbReference>
<dbReference type="VEuPathDB" id="ToxoDB:cyc_00726"/>
<dbReference type="InParanoid" id="A0A1D3CUA9"/>
<dbReference type="Proteomes" id="UP000095192">
    <property type="component" value="Unassembled WGS sequence"/>
</dbReference>